<evidence type="ECO:0000259" key="9">
    <source>
        <dbReference type="Pfam" id="PF02771"/>
    </source>
</evidence>
<reference evidence="10 11" key="1">
    <citation type="submission" date="2021-01" db="EMBL/GenBank/DDBJ databases">
        <title>Sequencing the genomes of 1000 actinobacteria strains.</title>
        <authorList>
            <person name="Klenk H.-P."/>
        </authorList>
    </citation>
    <scope>NUCLEOTIDE SEQUENCE [LARGE SCALE GENOMIC DNA]</scope>
    <source>
        <strain evidence="10 11">DSM 18239</strain>
    </source>
</reference>
<protein>
    <submittedName>
        <fullName evidence="10">Alkylation response protein AidB-like acyl-CoA dehydrogenase</fullName>
    </submittedName>
</protein>
<dbReference type="Pfam" id="PF02770">
    <property type="entry name" value="Acyl-CoA_dh_M"/>
    <property type="match status" value="1"/>
</dbReference>
<comment type="similarity">
    <text evidence="2 6">Belongs to the acyl-CoA dehydrogenase family.</text>
</comment>
<evidence type="ECO:0000259" key="7">
    <source>
        <dbReference type="Pfam" id="PF00441"/>
    </source>
</evidence>
<dbReference type="InterPro" id="IPR037069">
    <property type="entry name" value="AcylCoA_DH/ox_N_sf"/>
</dbReference>
<evidence type="ECO:0000256" key="4">
    <source>
        <dbReference type="ARBA" id="ARBA00022827"/>
    </source>
</evidence>
<accession>A0ABS2MA69</accession>
<keyword evidence="5 6" id="KW-0560">Oxidoreductase</keyword>
<feature type="domain" description="Acyl-CoA dehydrogenase/oxidase C-terminal" evidence="7">
    <location>
        <begin position="233"/>
        <end position="376"/>
    </location>
</feature>
<evidence type="ECO:0000313" key="11">
    <source>
        <dbReference type="Proteomes" id="UP000732378"/>
    </source>
</evidence>
<dbReference type="PROSITE" id="PS00072">
    <property type="entry name" value="ACYL_COA_DH_1"/>
    <property type="match status" value="1"/>
</dbReference>
<dbReference type="EMBL" id="JAFBBZ010000001">
    <property type="protein sequence ID" value="MBM7508070.1"/>
    <property type="molecule type" value="Genomic_DNA"/>
</dbReference>
<dbReference type="InterPro" id="IPR046373">
    <property type="entry name" value="Acyl-CoA_Oxase/DH_mid-dom_sf"/>
</dbReference>
<dbReference type="Pfam" id="PF00441">
    <property type="entry name" value="Acyl-CoA_dh_1"/>
    <property type="match status" value="1"/>
</dbReference>
<keyword evidence="11" id="KW-1185">Reference proteome</keyword>
<dbReference type="Gene3D" id="1.10.540.10">
    <property type="entry name" value="Acyl-CoA dehydrogenase/oxidase, N-terminal domain"/>
    <property type="match status" value="1"/>
</dbReference>
<comment type="caution">
    <text evidence="10">The sequence shown here is derived from an EMBL/GenBank/DDBJ whole genome shotgun (WGS) entry which is preliminary data.</text>
</comment>
<dbReference type="Proteomes" id="UP000732378">
    <property type="component" value="Unassembled WGS sequence"/>
</dbReference>
<evidence type="ECO:0000256" key="5">
    <source>
        <dbReference type="ARBA" id="ARBA00023002"/>
    </source>
</evidence>
<dbReference type="Pfam" id="PF02771">
    <property type="entry name" value="Acyl-CoA_dh_N"/>
    <property type="match status" value="1"/>
</dbReference>
<keyword evidence="4 6" id="KW-0274">FAD</keyword>
<dbReference type="SUPFAM" id="SSF56645">
    <property type="entry name" value="Acyl-CoA dehydrogenase NM domain-like"/>
    <property type="match status" value="1"/>
</dbReference>
<dbReference type="InterPro" id="IPR036250">
    <property type="entry name" value="AcylCo_DH-like_C"/>
</dbReference>
<dbReference type="PANTHER" id="PTHR43292:SF4">
    <property type="entry name" value="ACYL-COA DEHYDROGENASE FADE34"/>
    <property type="match status" value="1"/>
</dbReference>
<evidence type="ECO:0000256" key="1">
    <source>
        <dbReference type="ARBA" id="ARBA00001974"/>
    </source>
</evidence>
<feature type="domain" description="Acyl-CoA oxidase/dehydrogenase middle" evidence="8">
    <location>
        <begin position="126"/>
        <end position="221"/>
    </location>
</feature>
<feature type="domain" description="Acyl-CoA dehydrogenase/oxidase N-terminal" evidence="9">
    <location>
        <begin position="11"/>
        <end position="121"/>
    </location>
</feature>
<dbReference type="Gene3D" id="1.20.140.10">
    <property type="entry name" value="Butyryl-CoA Dehydrogenase, subunit A, domain 3"/>
    <property type="match status" value="1"/>
</dbReference>
<sequence length="384" mass="42500">MINFPSSPLDDAELALRDEVRAFMVDYRKQGHPAQLGINAEPNIEFSKEISRRGWVGMSVPTEYGGHGRTAVDRFIVVEEMLAAGAPISAHWVGDRQTAQMLLKFGTEEQKHRFLPAIVNSEVFFCLGMSEPDSGSDLASVRTRATKTEGGWILNGQKVWTSGAHYADFAVSLCRTQPLTERKHIGLSQLIVDLKAEGVTVAPIRLLNGAHHFNEVFFDDVFVADEMLLGEPGDGWRQVTSELAHERSGPDRFLSVMPIVQRLYDELKEAKLDGAVRAELGLLFARYMTFRTMSLSIARRLDQGELPAVEAALVKDMGTQFENDAINAVRRIIDRQVDPVGDELDALLADAIVTAPTFTLRGGTNEVLRTVIAKDLIRNRGRAA</sequence>
<name>A0ABS2MA69_9ACTN</name>
<evidence type="ECO:0000313" key="10">
    <source>
        <dbReference type="EMBL" id="MBM7508070.1"/>
    </source>
</evidence>
<evidence type="ECO:0000256" key="3">
    <source>
        <dbReference type="ARBA" id="ARBA00022630"/>
    </source>
</evidence>
<dbReference type="PANTHER" id="PTHR43292">
    <property type="entry name" value="ACYL-COA DEHYDROGENASE"/>
    <property type="match status" value="1"/>
</dbReference>
<organism evidence="10 11">
    <name type="scientific">Nocardioides salarius</name>
    <dbReference type="NCBI Taxonomy" id="374513"/>
    <lineage>
        <taxon>Bacteria</taxon>
        <taxon>Bacillati</taxon>
        <taxon>Actinomycetota</taxon>
        <taxon>Actinomycetes</taxon>
        <taxon>Propionibacteriales</taxon>
        <taxon>Nocardioidaceae</taxon>
        <taxon>Nocardioides</taxon>
    </lineage>
</organism>
<evidence type="ECO:0000256" key="2">
    <source>
        <dbReference type="ARBA" id="ARBA00009347"/>
    </source>
</evidence>
<dbReference type="InterPro" id="IPR013786">
    <property type="entry name" value="AcylCoA_DH/ox_N"/>
</dbReference>
<comment type="cofactor">
    <cofactor evidence="1 6">
        <name>FAD</name>
        <dbReference type="ChEBI" id="CHEBI:57692"/>
    </cofactor>
</comment>
<dbReference type="InterPro" id="IPR006091">
    <property type="entry name" value="Acyl-CoA_Oxase/DH_mid-dom"/>
</dbReference>
<dbReference type="SUPFAM" id="SSF47203">
    <property type="entry name" value="Acyl-CoA dehydrogenase C-terminal domain-like"/>
    <property type="match status" value="1"/>
</dbReference>
<proteinExistence type="inferred from homology"/>
<dbReference type="Gene3D" id="2.40.110.10">
    <property type="entry name" value="Butyryl-CoA Dehydrogenase, subunit A, domain 2"/>
    <property type="match status" value="1"/>
</dbReference>
<dbReference type="InterPro" id="IPR006089">
    <property type="entry name" value="Acyl-CoA_DH_CS"/>
</dbReference>
<dbReference type="RefSeq" id="WP_193669845.1">
    <property type="nucleotide sequence ID" value="NZ_JACDTV010000010.1"/>
</dbReference>
<dbReference type="InterPro" id="IPR009075">
    <property type="entry name" value="AcylCo_DH/oxidase_C"/>
</dbReference>
<gene>
    <name evidence="10" type="ORF">JOE61_001884</name>
</gene>
<evidence type="ECO:0000256" key="6">
    <source>
        <dbReference type="RuleBase" id="RU362125"/>
    </source>
</evidence>
<evidence type="ECO:0000259" key="8">
    <source>
        <dbReference type="Pfam" id="PF02770"/>
    </source>
</evidence>
<dbReference type="InterPro" id="IPR052161">
    <property type="entry name" value="Mycobact_Acyl-CoA_DH"/>
</dbReference>
<dbReference type="InterPro" id="IPR009100">
    <property type="entry name" value="AcylCoA_DH/oxidase_NM_dom_sf"/>
</dbReference>
<keyword evidence="3 6" id="KW-0285">Flavoprotein</keyword>